<feature type="region of interest" description="Disordered" evidence="5">
    <location>
        <begin position="197"/>
        <end position="225"/>
    </location>
</feature>
<feature type="domain" description="NlpC/P60" evidence="6">
    <location>
        <begin position="309"/>
        <end position="427"/>
    </location>
</feature>
<accession>A0ABW9M8T9</accession>
<evidence type="ECO:0000259" key="6">
    <source>
        <dbReference type="PROSITE" id="PS51935"/>
    </source>
</evidence>
<comment type="similarity">
    <text evidence="1">Belongs to the peptidase C40 family.</text>
</comment>
<dbReference type="Gene3D" id="2.30.30.40">
    <property type="entry name" value="SH3 Domains"/>
    <property type="match status" value="1"/>
</dbReference>
<dbReference type="PANTHER" id="PTHR47053:SF1">
    <property type="entry name" value="MUREIN DD-ENDOPEPTIDASE MEPH-RELATED"/>
    <property type="match status" value="1"/>
</dbReference>
<dbReference type="Gene3D" id="3.90.1720.10">
    <property type="entry name" value="endopeptidase domain like (from Nostoc punctiforme)"/>
    <property type="match status" value="1"/>
</dbReference>
<comment type="caution">
    <text evidence="7">The sequence shown here is derived from an EMBL/GenBank/DDBJ whole genome shotgun (WGS) entry which is preliminary data.</text>
</comment>
<reference evidence="7 8" key="1">
    <citation type="journal article" date="2025" name="Anaerobe">
        <title>Description of Anaerococcus kampingiae sp. nov., Anaerococcus groningensis sp. nov., Anaerococcus martiniensis sp. nov., and Anaerococcus cruorum sp. nov., isolated from human clinical specimens.</title>
        <authorList>
            <person name="Boiten K.E."/>
            <person name="Meijer J."/>
            <person name="van Wezel E.M."/>
            <person name="Veloo A.C.M."/>
        </authorList>
    </citation>
    <scope>NUCLEOTIDE SEQUENCE [LARGE SCALE GENOMIC DNA]</scope>
    <source>
        <strain evidence="7 8">ENR0831</strain>
    </source>
</reference>
<dbReference type="InterPro" id="IPR038765">
    <property type="entry name" value="Papain-like_cys_pep_sf"/>
</dbReference>
<dbReference type="PROSITE" id="PS51935">
    <property type="entry name" value="NLPC_P60"/>
    <property type="match status" value="1"/>
</dbReference>
<dbReference type="PANTHER" id="PTHR47053">
    <property type="entry name" value="MUREIN DD-ENDOPEPTIDASE MEPH-RELATED"/>
    <property type="match status" value="1"/>
</dbReference>
<dbReference type="InterPro" id="IPR051202">
    <property type="entry name" value="Peptidase_C40"/>
</dbReference>
<keyword evidence="2" id="KW-0645">Protease</keyword>
<dbReference type="SUPFAM" id="SSF54001">
    <property type="entry name" value="Cysteine proteinases"/>
    <property type="match status" value="1"/>
</dbReference>
<dbReference type="Pfam" id="PF00877">
    <property type="entry name" value="NLPC_P60"/>
    <property type="match status" value="1"/>
</dbReference>
<sequence>MAKRFQKAFITSLIFSQIFINPAISQADSIILNKNTTDGVNVRIKEDVNSEILGGIEDFTPYEIKSETDDWYEIEFEGKKAYVAKQWFYKINHTSLLAETNLKEKADSDSNNLTDQKLKEKTKVTILEFDPDSDFVKVSYDEDFKDNKKLNTIDIKELENSSLLYDLADTNEQVEVRTVTLGDENQETPSVVTLDENETPETVALDTNTPSGEDESGSSNEPTIKEGYVKLEDLAISKKDPSDLENMTESYNEMNTFIKDQLAREEEARNAVRQITEVSYVSTTTYQDQVLNTSQNQSPNSVMVPVTGTETGNKLYKWATQYLGNPYVWGGIDPVRGIDCSGFTMQAYRQIGINLPHFAQSQQRYGVEIPFGQEKAGDLVFFGTSLNNITHVGMADGNGNMIHASSPRYGIIIGPIRNPISIRRIVY</sequence>
<name>A0ABW9M8T9_9FIRM</name>
<dbReference type="InterPro" id="IPR000064">
    <property type="entry name" value="NLP_P60_dom"/>
</dbReference>
<evidence type="ECO:0000256" key="1">
    <source>
        <dbReference type="ARBA" id="ARBA00007074"/>
    </source>
</evidence>
<evidence type="ECO:0000256" key="2">
    <source>
        <dbReference type="ARBA" id="ARBA00022670"/>
    </source>
</evidence>
<dbReference type="Proteomes" id="UP001637996">
    <property type="component" value="Unassembled WGS sequence"/>
</dbReference>
<organism evidence="7 8">
    <name type="scientific">Anaerococcus martiniensis</name>
    <dbReference type="NCBI Taxonomy" id="3115615"/>
    <lineage>
        <taxon>Bacteria</taxon>
        <taxon>Bacillati</taxon>
        <taxon>Bacillota</taxon>
        <taxon>Tissierellia</taxon>
        <taxon>Tissierellales</taxon>
        <taxon>Peptoniphilaceae</taxon>
        <taxon>Anaerococcus</taxon>
    </lineage>
</organism>
<protein>
    <submittedName>
        <fullName evidence="7">NlpC/P60 family protein</fullName>
    </submittedName>
</protein>
<evidence type="ECO:0000256" key="5">
    <source>
        <dbReference type="SAM" id="MobiDB-lite"/>
    </source>
</evidence>
<dbReference type="RefSeq" id="WP_410031404.1">
    <property type="nucleotide sequence ID" value="NZ_JBGMEI010000006.1"/>
</dbReference>
<evidence type="ECO:0000313" key="7">
    <source>
        <dbReference type="EMBL" id="MFO3665720.1"/>
    </source>
</evidence>
<evidence type="ECO:0000313" key="8">
    <source>
        <dbReference type="Proteomes" id="UP001637996"/>
    </source>
</evidence>
<evidence type="ECO:0000256" key="4">
    <source>
        <dbReference type="ARBA" id="ARBA00022807"/>
    </source>
</evidence>
<feature type="compositionally biased region" description="Polar residues" evidence="5">
    <location>
        <begin position="205"/>
        <end position="222"/>
    </location>
</feature>
<gene>
    <name evidence="7" type="ORF">ACCQ41_05620</name>
</gene>
<dbReference type="Pfam" id="PF08239">
    <property type="entry name" value="SH3_3"/>
    <property type="match status" value="1"/>
</dbReference>
<keyword evidence="8" id="KW-1185">Reference proteome</keyword>
<dbReference type="EMBL" id="JBGMEI010000006">
    <property type="protein sequence ID" value="MFO3665720.1"/>
    <property type="molecule type" value="Genomic_DNA"/>
</dbReference>
<evidence type="ECO:0000256" key="3">
    <source>
        <dbReference type="ARBA" id="ARBA00022801"/>
    </source>
</evidence>
<proteinExistence type="inferred from homology"/>
<keyword evidence="3" id="KW-0378">Hydrolase</keyword>
<keyword evidence="4" id="KW-0788">Thiol protease</keyword>
<dbReference type="InterPro" id="IPR003646">
    <property type="entry name" value="SH3-like_bac-type"/>
</dbReference>